<proteinExistence type="inferred from homology"/>
<name>A0A4Q9DUC6_9BACL</name>
<dbReference type="PANTHER" id="PTHR38432">
    <property type="entry name" value="TELA-LIKE PROTEIN SAOUHSC_01408"/>
    <property type="match status" value="1"/>
</dbReference>
<dbReference type="Pfam" id="PF05816">
    <property type="entry name" value="TelA"/>
    <property type="match status" value="1"/>
</dbReference>
<dbReference type="Proteomes" id="UP000293142">
    <property type="component" value="Unassembled WGS sequence"/>
</dbReference>
<sequence>MSFSMEIASPEELKQVVEEQIKPVPEEVRKIQEQAKNNVDSIMSMDFDALDRRREVMSTVEKFGMSTMKASTEKNSLMQITLGQLSKTGDEGSVIATGLAELQAQLKDLDPSLIDFTKTGFLGKFFNPLRAYFQRYEKADAVIAGVIETLNKGRITLKNDNTTLEIEQQKLRDLTKKLVKEIQLATFMDESLEKEIAEAKLRGDDADRIRFISEEVLFPLRQRVMDMQAMLATNQQGFISFELVMRNNKELIRGVDRTNTVTVAALRNAVIVAGALYRQNVVLKQITATQQATDSLIAGTSKMLKDQGAAIYKQAVESTVSVETLKQSFADSFAALDAISNYKQEALPKLRETINQFSQLSDMAEQAIQRLEGGSKLSF</sequence>
<dbReference type="EMBL" id="SIRE01000006">
    <property type="protein sequence ID" value="TBL79845.1"/>
    <property type="molecule type" value="Genomic_DNA"/>
</dbReference>
<comment type="caution">
    <text evidence="2">The sequence shown here is derived from an EMBL/GenBank/DDBJ whole genome shotgun (WGS) entry which is preliminary data.</text>
</comment>
<dbReference type="InterPro" id="IPR008863">
    <property type="entry name" value="Toxic_anion-R_TelA"/>
</dbReference>
<dbReference type="AlphaFoldDB" id="A0A4Q9DUC6"/>
<keyword evidence="3" id="KW-1185">Reference proteome</keyword>
<organism evidence="2 3">
    <name type="scientific">Paenibacillus thalictri</name>
    <dbReference type="NCBI Taxonomy" id="2527873"/>
    <lineage>
        <taxon>Bacteria</taxon>
        <taxon>Bacillati</taxon>
        <taxon>Bacillota</taxon>
        <taxon>Bacilli</taxon>
        <taxon>Bacillales</taxon>
        <taxon>Paenibacillaceae</taxon>
        <taxon>Paenibacillus</taxon>
    </lineage>
</organism>
<reference evidence="2 3" key="1">
    <citation type="submission" date="2019-02" db="EMBL/GenBank/DDBJ databases">
        <title>Paenibacillus sp. nov., isolated from surface-sterilized tissue of Thalictrum simplex L.</title>
        <authorList>
            <person name="Tuo L."/>
        </authorList>
    </citation>
    <scope>NUCLEOTIDE SEQUENCE [LARGE SCALE GENOMIC DNA]</scope>
    <source>
        <strain evidence="2 3">N2SHLJ1</strain>
    </source>
</reference>
<evidence type="ECO:0000313" key="3">
    <source>
        <dbReference type="Proteomes" id="UP000293142"/>
    </source>
</evidence>
<dbReference type="RefSeq" id="WP_131013091.1">
    <property type="nucleotide sequence ID" value="NZ_SIRE01000006.1"/>
</dbReference>
<comment type="similarity">
    <text evidence="1">Belongs to the TelA family.</text>
</comment>
<gene>
    <name evidence="2" type="ORF">EYB31_09605</name>
</gene>
<accession>A0A4Q9DUC6</accession>
<evidence type="ECO:0000256" key="1">
    <source>
        <dbReference type="ARBA" id="ARBA00005541"/>
    </source>
</evidence>
<evidence type="ECO:0000313" key="2">
    <source>
        <dbReference type="EMBL" id="TBL79845.1"/>
    </source>
</evidence>
<dbReference type="OrthoDB" id="1654346at2"/>
<protein>
    <submittedName>
        <fullName evidence="2">Toxic anion resistance protein</fullName>
    </submittedName>
</protein>
<dbReference type="PANTHER" id="PTHR38432:SF1">
    <property type="entry name" value="TELA-LIKE PROTEIN SAOUHSC_01408"/>
    <property type="match status" value="1"/>
</dbReference>